<keyword evidence="1" id="KW-0812">Transmembrane</keyword>
<gene>
    <name evidence="2" type="ORF">GJU42_15000</name>
    <name evidence="3" type="ORF">SAMN06265349_10435</name>
</gene>
<organism evidence="3 4">
    <name type="scientific">Flavobacterium resistens</name>
    <dbReference type="NCBI Taxonomy" id="443612"/>
    <lineage>
        <taxon>Bacteria</taxon>
        <taxon>Pseudomonadati</taxon>
        <taxon>Bacteroidota</taxon>
        <taxon>Flavobacteriia</taxon>
        <taxon>Flavobacteriales</taxon>
        <taxon>Flavobacteriaceae</taxon>
        <taxon>Flavobacterium</taxon>
    </lineage>
</organism>
<dbReference type="OrthoDB" id="1375177at2"/>
<evidence type="ECO:0000256" key="1">
    <source>
        <dbReference type="SAM" id="Phobius"/>
    </source>
</evidence>
<keyword evidence="5" id="KW-1185">Reference proteome</keyword>
<reference evidence="3 4" key="1">
    <citation type="submission" date="2017-05" db="EMBL/GenBank/DDBJ databases">
        <authorList>
            <person name="Varghese N."/>
            <person name="Submissions S."/>
        </authorList>
    </citation>
    <scope>NUCLEOTIDE SEQUENCE [LARGE SCALE GENOMIC DNA]</scope>
    <source>
        <strain evidence="3 4">DSM 19382</strain>
    </source>
</reference>
<proteinExistence type="predicted"/>
<dbReference type="Proteomes" id="UP000317289">
    <property type="component" value="Unassembled WGS sequence"/>
</dbReference>
<accession>A0A521E2R4</accession>
<protein>
    <submittedName>
        <fullName evidence="3">Uncharacterized protein</fullName>
    </submittedName>
</protein>
<evidence type="ECO:0000313" key="4">
    <source>
        <dbReference type="Proteomes" id="UP000317289"/>
    </source>
</evidence>
<dbReference type="RefSeq" id="WP_142451341.1">
    <property type="nucleotide sequence ID" value="NZ_FXTA01000004.1"/>
</dbReference>
<name>A0A521E2R4_9FLAO</name>
<dbReference type="EMBL" id="WKKG01000007">
    <property type="protein sequence ID" value="MRX69278.1"/>
    <property type="molecule type" value="Genomic_DNA"/>
</dbReference>
<keyword evidence="1" id="KW-1133">Transmembrane helix</keyword>
<sequence>MLQKNTISKIEEVSPNFIGFNILILFVFVIWWYNVISTFIFGHYSLSGEKQMFEIFIYTVGSFVLPLLYTFYILGYIDYNKIKKQSLYFKLIGLAWLPAIILLINFIYIQSTIDNRVYFE</sequence>
<evidence type="ECO:0000313" key="5">
    <source>
        <dbReference type="Proteomes" id="UP000468990"/>
    </source>
</evidence>
<evidence type="ECO:0000313" key="3">
    <source>
        <dbReference type="EMBL" id="SMO78115.1"/>
    </source>
</evidence>
<feature type="transmembrane region" description="Helical" evidence="1">
    <location>
        <begin position="20"/>
        <end position="43"/>
    </location>
</feature>
<feature type="transmembrane region" description="Helical" evidence="1">
    <location>
        <begin position="87"/>
        <end position="109"/>
    </location>
</feature>
<reference evidence="2 5" key="2">
    <citation type="submission" date="2019-11" db="EMBL/GenBank/DDBJ databases">
        <title>Flavobacterium resistens genome.</title>
        <authorList>
            <person name="Wilson V.M."/>
            <person name="Newman J.D."/>
        </authorList>
    </citation>
    <scope>NUCLEOTIDE SEQUENCE [LARGE SCALE GENOMIC DNA]</scope>
    <source>
        <strain evidence="2 5">DSM 19382</strain>
    </source>
</reference>
<dbReference type="EMBL" id="FXTA01000004">
    <property type="protein sequence ID" value="SMO78115.1"/>
    <property type="molecule type" value="Genomic_DNA"/>
</dbReference>
<dbReference type="Proteomes" id="UP000468990">
    <property type="component" value="Unassembled WGS sequence"/>
</dbReference>
<keyword evidence="1" id="KW-0472">Membrane</keyword>
<evidence type="ECO:0000313" key="2">
    <source>
        <dbReference type="EMBL" id="MRX69278.1"/>
    </source>
</evidence>
<dbReference type="AlphaFoldDB" id="A0A521E2R4"/>
<feature type="transmembrane region" description="Helical" evidence="1">
    <location>
        <begin position="55"/>
        <end position="75"/>
    </location>
</feature>